<comment type="caution">
    <text evidence="1">The sequence shown here is derived from an EMBL/GenBank/DDBJ whole genome shotgun (WGS) entry which is preliminary data.</text>
</comment>
<keyword evidence="2" id="KW-1185">Reference proteome</keyword>
<dbReference type="SUPFAM" id="SSF48208">
    <property type="entry name" value="Six-hairpin glycosidases"/>
    <property type="match status" value="1"/>
</dbReference>
<name>A0A7X6DP45_9BACT</name>
<dbReference type="GO" id="GO:0005975">
    <property type="term" value="P:carbohydrate metabolic process"/>
    <property type="evidence" value="ECO:0007669"/>
    <property type="project" value="InterPro"/>
</dbReference>
<dbReference type="EMBL" id="VTOW01000001">
    <property type="protein sequence ID" value="NKE70669.1"/>
    <property type="molecule type" value="Genomic_DNA"/>
</dbReference>
<evidence type="ECO:0000313" key="1">
    <source>
        <dbReference type="EMBL" id="NKE70669.1"/>
    </source>
</evidence>
<gene>
    <name evidence="1" type="ORF">MNODULE_07960</name>
</gene>
<dbReference type="AlphaFoldDB" id="A0A7X6DP45"/>
<evidence type="ECO:0000313" key="2">
    <source>
        <dbReference type="Proteomes" id="UP000534783"/>
    </source>
</evidence>
<proteinExistence type="predicted"/>
<dbReference type="Proteomes" id="UP000534783">
    <property type="component" value="Unassembled WGS sequence"/>
</dbReference>
<protein>
    <submittedName>
        <fullName evidence="1">Uncharacterized protein</fullName>
    </submittedName>
</protein>
<reference evidence="1 2" key="1">
    <citation type="journal article" date="2020" name="Nature">
        <title>Bacterial chemolithoautotrophy via manganese oxidation.</title>
        <authorList>
            <person name="Yu H."/>
            <person name="Leadbetter J.R."/>
        </authorList>
    </citation>
    <scope>NUCLEOTIDE SEQUENCE [LARGE SCALE GENOMIC DNA]</scope>
    <source>
        <strain evidence="1 2">Mn-1</strain>
    </source>
</reference>
<sequence length="401" mass="44843">MKESAVRVPSDLSGKVGSSTTLEETVRPLIELSIKGLERMWMKDQGLFCFTVRDGQNGPAPEGVSLRYTAITLLGLHRAATNGWPVPLDLKSILRQTIEAAPTTRNIGTLALILWAGAALTQKVDPKVEAAIRSHGPFYQEAGNGVYATTELAWLLIAMIEAAEVTTGAERRRFEETAHLAYRLLKRNFNPRSSLFAFSMQLSSSWTRPLRSRLGFFDGQVYGIYSFAQYARHFSDGEALSHAKRCAERICDFQGGRGEWAWHYNVLRGKMVDRYPVYAVHQHGMAPLALKGLSEISTGDYRVEITRGLRYLFGENPLGFQFVDEAHSVIWRSMKRRSPMAKAIYINKVASFVGPTGWISALDHPSLMMIDRECRPYELGWLLFAFSDIPPKKEGGHGPAV</sequence>
<organism evidence="1 2">
    <name type="scientific">Candidatus Manganitrophus noduliformans</name>
    <dbReference type="NCBI Taxonomy" id="2606439"/>
    <lineage>
        <taxon>Bacteria</taxon>
        <taxon>Pseudomonadati</taxon>
        <taxon>Nitrospirota</taxon>
        <taxon>Nitrospiria</taxon>
        <taxon>Candidatus Troglogloeales</taxon>
        <taxon>Candidatus Manganitrophaceae</taxon>
        <taxon>Candidatus Manganitrophus</taxon>
    </lineage>
</organism>
<dbReference type="RefSeq" id="WP_168058906.1">
    <property type="nucleotide sequence ID" value="NZ_VTOW01000001.1"/>
</dbReference>
<dbReference type="InterPro" id="IPR008928">
    <property type="entry name" value="6-hairpin_glycosidase_sf"/>
</dbReference>
<accession>A0A7X6DP45</accession>